<dbReference type="PROSITE" id="PS00134">
    <property type="entry name" value="TRYPSIN_HIS"/>
    <property type="match status" value="1"/>
</dbReference>
<evidence type="ECO:0000256" key="1">
    <source>
        <dbReference type="ARBA" id="ARBA00004239"/>
    </source>
</evidence>
<dbReference type="SUPFAM" id="SSF50494">
    <property type="entry name" value="Trypsin-like serine proteases"/>
    <property type="match status" value="1"/>
</dbReference>
<dbReference type="PROSITE" id="PS00135">
    <property type="entry name" value="TRYPSIN_SER"/>
    <property type="match status" value="1"/>
</dbReference>
<evidence type="ECO:0000256" key="5">
    <source>
        <dbReference type="ARBA" id="ARBA00022801"/>
    </source>
</evidence>
<evidence type="ECO:0000256" key="8">
    <source>
        <dbReference type="ARBA" id="ARBA00044036"/>
    </source>
</evidence>
<dbReference type="PANTHER" id="PTHR24276">
    <property type="entry name" value="POLYSERASE-RELATED"/>
    <property type="match status" value="1"/>
</dbReference>
<keyword evidence="6 9" id="KW-0720">Serine protease</keyword>
<dbReference type="InterPro" id="IPR001254">
    <property type="entry name" value="Trypsin_dom"/>
</dbReference>
<dbReference type="KEGG" id="nvi:100120515"/>
<evidence type="ECO:0000256" key="2">
    <source>
        <dbReference type="ARBA" id="ARBA00007664"/>
    </source>
</evidence>
<dbReference type="EnsemblMetazoa" id="NM_001172619">
    <property type="protein sequence ID" value="NP_001166090"/>
    <property type="gene ID" value="GeneID_100120515"/>
</dbReference>
<dbReference type="GO" id="GO:0005576">
    <property type="term" value="C:extracellular region"/>
    <property type="evidence" value="ECO:0007669"/>
    <property type="project" value="UniProtKB-SubCell"/>
</dbReference>
<dbReference type="CDD" id="cd00190">
    <property type="entry name" value="Tryp_SPc"/>
    <property type="match status" value="1"/>
</dbReference>
<keyword evidence="13" id="KW-1185">Reference proteome</keyword>
<feature type="chain" id="PRO_5029873101" description="chymotrypsin" evidence="10">
    <location>
        <begin position="21"/>
        <end position="258"/>
    </location>
</feature>
<dbReference type="SMART" id="SM00020">
    <property type="entry name" value="Tryp_SPc"/>
    <property type="match status" value="1"/>
</dbReference>
<keyword evidence="3" id="KW-0964">Secreted</keyword>
<evidence type="ECO:0000313" key="13">
    <source>
        <dbReference type="Proteomes" id="UP000002358"/>
    </source>
</evidence>
<evidence type="ECO:0000256" key="9">
    <source>
        <dbReference type="RuleBase" id="RU363034"/>
    </source>
</evidence>
<evidence type="ECO:0000256" key="10">
    <source>
        <dbReference type="SAM" id="SignalP"/>
    </source>
</evidence>
<protein>
    <recommendedName>
        <fullName evidence="8">chymotrypsin</fullName>
        <ecNumber evidence="8">3.4.21.1</ecNumber>
    </recommendedName>
</protein>
<evidence type="ECO:0000256" key="3">
    <source>
        <dbReference type="ARBA" id="ARBA00022525"/>
    </source>
</evidence>
<sequence length="258" mass="28730">MAFSWAFLLYVLLVIQGSQAFSRQKRIVKGVDAKLGEFPYQVSIQNADSNYHHCGGIIIDQYHVLTAGHCLDGFLAEDFQVISGTTDLRKPTFKNYAAEIHVPKTYDQQDSWKDDIAILKVSQPFIFNDLVGPAYLPRKNEEVRASTPATVPGFGRTSEHDQTSKVLKKTTINIEDLSFCNEQYKKSKLNFRDTQICAYSSEHKGICKGDSGGPLIVSGKVVGITSFTNAGCADSSYPSVFTKISKYIDWINSYVQNS</sequence>
<dbReference type="GeneID" id="100120515"/>
<dbReference type="PROSITE" id="PS50240">
    <property type="entry name" value="TRYPSIN_DOM"/>
    <property type="match status" value="1"/>
</dbReference>
<name>A0A7M6UDS0_NASVI</name>
<evidence type="ECO:0000256" key="6">
    <source>
        <dbReference type="ARBA" id="ARBA00022825"/>
    </source>
</evidence>
<evidence type="ECO:0000259" key="11">
    <source>
        <dbReference type="PROSITE" id="PS50240"/>
    </source>
</evidence>
<evidence type="ECO:0000256" key="4">
    <source>
        <dbReference type="ARBA" id="ARBA00022670"/>
    </source>
</evidence>
<dbReference type="InterPro" id="IPR009003">
    <property type="entry name" value="Peptidase_S1_PA"/>
</dbReference>
<evidence type="ECO:0000313" key="12">
    <source>
        <dbReference type="EnsemblMetazoa" id="NP_001166090"/>
    </source>
</evidence>
<dbReference type="Gene3D" id="2.40.10.10">
    <property type="entry name" value="Trypsin-like serine proteases"/>
    <property type="match status" value="1"/>
</dbReference>
<dbReference type="GO" id="GO:0016485">
    <property type="term" value="P:protein processing"/>
    <property type="evidence" value="ECO:0007669"/>
    <property type="project" value="UniProtKB-ARBA"/>
</dbReference>
<reference evidence="12" key="1">
    <citation type="submission" date="2021-01" db="UniProtKB">
        <authorList>
            <consortium name="EnsemblMetazoa"/>
        </authorList>
    </citation>
    <scope>IDENTIFICATION</scope>
</reference>
<dbReference type="Proteomes" id="UP000002358">
    <property type="component" value="Chromosome 2"/>
</dbReference>
<dbReference type="InterPro" id="IPR001314">
    <property type="entry name" value="Peptidase_S1A"/>
</dbReference>
<dbReference type="InterPro" id="IPR033116">
    <property type="entry name" value="TRYPSIN_SER"/>
</dbReference>
<keyword evidence="4 9" id="KW-0645">Protease</keyword>
<dbReference type="RefSeq" id="NP_001166090.1">
    <property type="nucleotide sequence ID" value="NM_001172619.1"/>
</dbReference>
<keyword evidence="10" id="KW-0732">Signal</keyword>
<comment type="similarity">
    <text evidence="2">Belongs to the peptidase S1 family.</text>
</comment>
<dbReference type="CTD" id="100120515"/>
<accession>A0A7M6UDS0</accession>
<keyword evidence="5 9" id="KW-0378">Hydrolase</keyword>
<organism evidence="12 13">
    <name type="scientific">Nasonia vitripennis</name>
    <name type="common">Parasitic wasp</name>
    <dbReference type="NCBI Taxonomy" id="7425"/>
    <lineage>
        <taxon>Eukaryota</taxon>
        <taxon>Metazoa</taxon>
        <taxon>Ecdysozoa</taxon>
        <taxon>Arthropoda</taxon>
        <taxon>Hexapoda</taxon>
        <taxon>Insecta</taxon>
        <taxon>Pterygota</taxon>
        <taxon>Neoptera</taxon>
        <taxon>Endopterygota</taxon>
        <taxon>Hymenoptera</taxon>
        <taxon>Apocrita</taxon>
        <taxon>Proctotrupomorpha</taxon>
        <taxon>Chalcidoidea</taxon>
        <taxon>Pteromalidae</taxon>
        <taxon>Pteromalinae</taxon>
        <taxon>Nasonia</taxon>
    </lineage>
</organism>
<dbReference type="EC" id="3.4.21.1" evidence="8"/>
<dbReference type="GO" id="GO:0004252">
    <property type="term" value="F:serine-type endopeptidase activity"/>
    <property type="evidence" value="ECO:0007669"/>
    <property type="project" value="UniProtKB-EC"/>
</dbReference>
<dbReference type="FunFam" id="2.40.10.10:FF:000047">
    <property type="entry name" value="Trypsin eta"/>
    <property type="match status" value="1"/>
</dbReference>
<dbReference type="InterPro" id="IPR043504">
    <property type="entry name" value="Peptidase_S1_PA_chymotrypsin"/>
</dbReference>
<evidence type="ECO:0000256" key="7">
    <source>
        <dbReference type="ARBA" id="ARBA00023157"/>
    </source>
</evidence>
<dbReference type="SMR" id="A0A7M6UDS0"/>
<feature type="domain" description="Peptidase S1" evidence="11">
    <location>
        <begin position="27"/>
        <end position="256"/>
    </location>
</feature>
<keyword evidence="7" id="KW-1015">Disulfide bond</keyword>
<dbReference type="InterPro" id="IPR018114">
    <property type="entry name" value="TRYPSIN_HIS"/>
</dbReference>
<comment type="subcellular location">
    <subcellularLocation>
        <location evidence="1">Secreted</location>
        <location evidence="1">Extracellular space</location>
    </subcellularLocation>
</comment>
<dbReference type="PRINTS" id="PR00722">
    <property type="entry name" value="CHYMOTRYPSIN"/>
</dbReference>
<dbReference type="PANTHER" id="PTHR24276:SF91">
    <property type="entry name" value="AT26814P-RELATED"/>
    <property type="match status" value="1"/>
</dbReference>
<dbReference type="InParanoid" id="A0A7M6UDS0"/>
<dbReference type="InterPro" id="IPR050430">
    <property type="entry name" value="Peptidase_S1"/>
</dbReference>
<dbReference type="AlphaFoldDB" id="A0A7M6UDS0"/>
<feature type="signal peptide" evidence="10">
    <location>
        <begin position="1"/>
        <end position="20"/>
    </location>
</feature>
<proteinExistence type="inferred from homology"/>
<dbReference type="Pfam" id="PF00089">
    <property type="entry name" value="Trypsin"/>
    <property type="match status" value="1"/>
</dbReference>
<dbReference type="OrthoDB" id="7696673at2759"/>